<gene>
    <name evidence="1" type="ORF">MAMT_00099</name>
</gene>
<reference evidence="1 2" key="1">
    <citation type="submission" date="2019-09" db="EMBL/GenBank/DDBJ databases">
        <authorList>
            <person name="Cremers G."/>
        </authorList>
    </citation>
    <scope>NUCLEOTIDE SEQUENCE [LARGE SCALE GENOMIC DNA]</scope>
    <source>
        <strain evidence="1">4A</strain>
    </source>
</reference>
<sequence length="58" mass="6356">MGPWAGCTARWAGCSLTKDSESLSSLIETIHVLIPIEAGREETHFLVDGMNISRILEI</sequence>
<keyword evidence="2" id="KW-1185">Reference proteome</keyword>
<evidence type="ECO:0000313" key="2">
    <source>
        <dbReference type="Proteomes" id="UP000334923"/>
    </source>
</evidence>
<organism evidence="1 2">
    <name type="scientific">Methylacidimicrobium tartarophylax</name>
    <dbReference type="NCBI Taxonomy" id="1041768"/>
    <lineage>
        <taxon>Bacteria</taxon>
        <taxon>Pseudomonadati</taxon>
        <taxon>Verrucomicrobiota</taxon>
        <taxon>Methylacidimicrobium</taxon>
    </lineage>
</organism>
<dbReference type="Proteomes" id="UP000334923">
    <property type="component" value="Unassembled WGS sequence"/>
</dbReference>
<accession>A0A5E6MEH8</accession>
<dbReference type="EMBL" id="CABFVA020000004">
    <property type="protein sequence ID" value="VVM04466.1"/>
    <property type="molecule type" value="Genomic_DNA"/>
</dbReference>
<dbReference type="AlphaFoldDB" id="A0A5E6MEH8"/>
<protein>
    <submittedName>
        <fullName evidence="1">Uncharacterized protein</fullName>
    </submittedName>
</protein>
<proteinExistence type="predicted"/>
<evidence type="ECO:0000313" key="1">
    <source>
        <dbReference type="EMBL" id="VVM04466.1"/>
    </source>
</evidence>
<name>A0A5E6MEH8_9BACT</name>